<feature type="non-terminal residue" evidence="3">
    <location>
        <position position="1"/>
    </location>
</feature>
<organism evidence="3 4">
    <name type="scientific">Olpidium bornovanus</name>
    <dbReference type="NCBI Taxonomy" id="278681"/>
    <lineage>
        <taxon>Eukaryota</taxon>
        <taxon>Fungi</taxon>
        <taxon>Fungi incertae sedis</taxon>
        <taxon>Olpidiomycota</taxon>
        <taxon>Olpidiomycotina</taxon>
        <taxon>Olpidiomycetes</taxon>
        <taxon>Olpidiales</taxon>
        <taxon>Olpidiaceae</taxon>
        <taxon>Olpidium</taxon>
    </lineage>
</organism>
<dbReference type="Proteomes" id="UP000673691">
    <property type="component" value="Unassembled WGS sequence"/>
</dbReference>
<dbReference type="EMBL" id="JAEFCI010008636">
    <property type="protein sequence ID" value="KAG5458337.1"/>
    <property type="molecule type" value="Genomic_DNA"/>
</dbReference>
<protein>
    <submittedName>
        <fullName evidence="3">Uncharacterized protein</fullName>
    </submittedName>
</protein>
<comment type="caution">
    <text evidence="3">The sequence shown here is derived from an EMBL/GenBank/DDBJ whole genome shotgun (WGS) entry which is preliminary data.</text>
</comment>
<keyword evidence="2" id="KW-0732">Signal</keyword>
<feature type="compositionally biased region" description="Basic residues" evidence="1">
    <location>
        <begin position="396"/>
        <end position="405"/>
    </location>
</feature>
<reference evidence="3 4" key="1">
    <citation type="journal article" name="Sci. Rep.">
        <title>Genome-scale phylogenetic analyses confirm Olpidium as the closest living zoosporic fungus to the non-flagellated, terrestrial fungi.</title>
        <authorList>
            <person name="Chang Y."/>
            <person name="Rochon D."/>
            <person name="Sekimoto S."/>
            <person name="Wang Y."/>
            <person name="Chovatia M."/>
            <person name="Sandor L."/>
            <person name="Salamov A."/>
            <person name="Grigoriev I.V."/>
            <person name="Stajich J.E."/>
            <person name="Spatafora J.W."/>
        </authorList>
    </citation>
    <scope>NUCLEOTIDE SEQUENCE [LARGE SCALE GENOMIC DNA]</scope>
    <source>
        <strain evidence="3">S191</strain>
    </source>
</reference>
<feature type="signal peptide" evidence="2">
    <location>
        <begin position="1"/>
        <end position="22"/>
    </location>
</feature>
<accession>A0A8H7ZS18</accession>
<evidence type="ECO:0000256" key="2">
    <source>
        <dbReference type="SAM" id="SignalP"/>
    </source>
</evidence>
<feature type="region of interest" description="Disordered" evidence="1">
    <location>
        <begin position="383"/>
        <end position="405"/>
    </location>
</feature>
<evidence type="ECO:0000313" key="4">
    <source>
        <dbReference type="Proteomes" id="UP000673691"/>
    </source>
</evidence>
<proteinExistence type="predicted"/>
<evidence type="ECO:0000313" key="3">
    <source>
        <dbReference type="EMBL" id="KAG5458337.1"/>
    </source>
</evidence>
<dbReference type="AlphaFoldDB" id="A0A8H7ZS18"/>
<name>A0A8H7ZS18_9FUNG</name>
<sequence length="442" mass="47965">WPWISPALWSPFWIAVVKLPSGEQETEHVQKKPALDISTRRAAESFKISRQEAFTGRNHKEANVRLSGTRNHVLDEVAVARGVDDSVMPPLRLPTTSQPPKQLLGGAGDGHTAGALLLLTVHVEGKSERGLAKRVGLLPQLLHFTLRNSWLNAAESRPAWLAHAPRARKQGAFICAGEGATRRAARIKPPFPAARRPHGPHRARSGLTSELEQEAAGGGGLPGVDMAADDDGQVLFVGHFFRCSNLFFADFPGAAWVSFCRTPHELSAERPGVAAGSAERPGAARTVRFSAAAAAAAFSAAAPFCCRPRSRHRCCASLPPPFAAAAVRRRRLRRRRRLPPPAPVAPASLRHPQLFGFAPASLGSTSPSAPVAFRLRPAPSAGFDASLSPSDASPSHRPKLRFRRPTPRLRTVRRFAFAVRRFAFRNCPTLRLHTVRRLAITP</sequence>
<evidence type="ECO:0000256" key="1">
    <source>
        <dbReference type="SAM" id="MobiDB-lite"/>
    </source>
</evidence>
<dbReference type="OrthoDB" id="366114at2759"/>
<gene>
    <name evidence="3" type="ORF">BJ554DRAFT_1448</name>
</gene>
<feature type="region of interest" description="Disordered" evidence="1">
    <location>
        <begin position="190"/>
        <end position="219"/>
    </location>
</feature>
<feature type="compositionally biased region" description="Basic residues" evidence="1">
    <location>
        <begin position="195"/>
        <end position="204"/>
    </location>
</feature>
<feature type="chain" id="PRO_5034064394" evidence="2">
    <location>
        <begin position="23"/>
        <end position="442"/>
    </location>
</feature>
<keyword evidence="4" id="KW-1185">Reference proteome</keyword>
<feature type="compositionally biased region" description="Low complexity" evidence="1">
    <location>
        <begin position="384"/>
        <end position="395"/>
    </location>
</feature>